<evidence type="ECO:0000256" key="6">
    <source>
        <dbReference type="SAM" id="SignalP"/>
    </source>
</evidence>
<sequence>MSRSFLSAVLVCGSTCFAASNTPDYLFDFHSLVGPGISAPAAPPTPYGALPSARQQAWHTTEVYGIVHFTPTTFENKEWGYGDADPSVFNPTDFNAEQIIKAAKAGGLRGIVLVAKHHDGFALWPTKTTTYNISKSPFRGGKGDYVKEMEQAARKHGLKFGVYCSPWDRNNAAYGTSAYLPIYQAQLKELYTNYGELFMSWHDGANGGDGYYGGAREKRSIDNTTYYDWNNTWGITRNMQPMANIFSDIGWDVRWVGNEEGHAAETSWATFTPRPPEGKNVAVPGQANYPQSPMGIRNGEFWMPAECDVPLRKGWFYHPTEAPKTPDVLFDLYLKSVGRGAALDLGLAPDTRGQLHADDVAALKTFGDMVQHTFANNLAKGARLTASNTRHSTYAPAKLLDGNRQTYWATTDNVHTPTLEMAFTGPKTFDIVSLQEHIPLGQRVEGFTLEAWQDGAWKPLYTGTSIGAKKLVKLDAPVTATKLRVSITNSPVCVALSEVGVYKQTR</sequence>
<dbReference type="SMART" id="SM00812">
    <property type="entry name" value="Alpha_L_fucos"/>
    <property type="match status" value="1"/>
</dbReference>
<evidence type="ECO:0000256" key="5">
    <source>
        <dbReference type="ARBA" id="ARBA00023295"/>
    </source>
</evidence>
<dbReference type="Gene3D" id="3.20.20.80">
    <property type="entry name" value="Glycosidases"/>
    <property type="match status" value="1"/>
</dbReference>
<gene>
    <name evidence="8" type="ORF">H8B15_01980</name>
</gene>
<dbReference type="InterPro" id="IPR000933">
    <property type="entry name" value="Glyco_hydro_29"/>
</dbReference>
<organism evidence="8 9">
    <name type="scientific">Hymenobacter citatus</name>
    <dbReference type="NCBI Taxonomy" id="2763506"/>
    <lineage>
        <taxon>Bacteria</taxon>
        <taxon>Pseudomonadati</taxon>
        <taxon>Bacteroidota</taxon>
        <taxon>Cytophagia</taxon>
        <taxon>Cytophagales</taxon>
        <taxon>Hymenobacteraceae</taxon>
        <taxon>Hymenobacter</taxon>
    </lineage>
</organism>
<dbReference type="InterPro" id="IPR017853">
    <property type="entry name" value="GH"/>
</dbReference>
<evidence type="ECO:0000256" key="2">
    <source>
        <dbReference type="ARBA" id="ARBA00012662"/>
    </source>
</evidence>
<evidence type="ECO:0000256" key="1">
    <source>
        <dbReference type="ARBA" id="ARBA00007951"/>
    </source>
</evidence>
<dbReference type="Pfam" id="PF01120">
    <property type="entry name" value="Alpha_L_fucos"/>
    <property type="match status" value="1"/>
</dbReference>
<accession>A0ABR7MGA1</accession>
<evidence type="ECO:0000256" key="4">
    <source>
        <dbReference type="ARBA" id="ARBA00022801"/>
    </source>
</evidence>
<dbReference type="EMBL" id="JACSCY010000001">
    <property type="protein sequence ID" value="MBC6609672.1"/>
    <property type="molecule type" value="Genomic_DNA"/>
</dbReference>
<dbReference type="Gene3D" id="2.60.120.260">
    <property type="entry name" value="Galactose-binding domain-like"/>
    <property type="match status" value="1"/>
</dbReference>
<feature type="chain" id="PRO_5046775538" description="alpha-L-fucosidase" evidence="6">
    <location>
        <begin position="19"/>
        <end position="506"/>
    </location>
</feature>
<dbReference type="SUPFAM" id="SSF51445">
    <property type="entry name" value="(Trans)glycosidases"/>
    <property type="match status" value="1"/>
</dbReference>
<dbReference type="PANTHER" id="PTHR10030">
    <property type="entry name" value="ALPHA-L-FUCOSIDASE"/>
    <property type="match status" value="1"/>
</dbReference>
<dbReference type="PANTHER" id="PTHR10030:SF37">
    <property type="entry name" value="ALPHA-L-FUCOSIDASE-RELATED"/>
    <property type="match status" value="1"/>
</dbReference>
<dbReference type="RefSeq" id="WP_187317969.1">
    <property type="nucleotide sequence ID" value="NZ_JACSCY010000001.1"/>
</dbReference>
<protein>
    <recommendedName>
        <fullName evidence="2">alpha-L-fucosidase</fullName>
        <ecNumber evidence="2">3.2.1.51</ecNumber>
    </recommendedName>
</protein>
<dbReference type="Proteomes" id="UP000622017">
    <property type="component" value="Unassembled WGS sequence"/>
</dbReference>
<dbReference type="EC" id="3.2.1.51" evidence="2"/>
<comment type="caution">
    <text evidence="8">The sequence shown here is derived from an EMBL/GenBank/DDBJ whole genome shotgun (WGS) entry which is preliminary data.</text>
</comment>
<reference evidence="8 9" key="1">
    <citation type="submission" date="2020-08" db="EMBL/GenBank/DDBJ databases">
        <title>Hymenobacter sp.</title>
        <authorList>
            <person name="Kim M.K."/>
        </authorList>
    </citation>
    <scope>NUCLEOTIDE SEQUENCE [LARGE SCALE GENOMIC DNA]</scope>
    <source>
        <strain evidence="8 9">BT507</strain>
    </source>
</reference>
<dbReference type="InterPro" id="IPR008979">
    <property type="entry name" value="Galactose-bd-like_sf"/>
</dbReference>
<feature type="signal peptide" evidence="6">
    <location>
        <begin position="1"/>
        <end position="18"/>
    </location>
</feature>
<dbReference type="InterPro" id="IPR057739">
    <property type="entry name" value="Glyco_hydro_29_N"/>
</dbReference>
<dbReference type="SUPFAM" id="SSF49785">
    <property type="entry name" value="Galactose-binding domain-like"/>
    <property type="match status" value="1"/>
</dbReference>
<name>A0ABR7MGA1_9BACT</name>
<evidence type="ECO:0000313" key="9">
    <source>
        <dbReference type="Proteomes" id="UP000622017"/>
    </source>
</evidence>
<keyword evidence="4" id="KW-0378">Hydrolase</keyword>
<dbReference type="PROSITE" id="PS50022">
    <property type="entry name" value="FA58C_3"/>
    <property type="match status" value="1"/>
</dbReference>
<keyword evidence="5" id="KW-0326">Glycosidase</keyword>
<comment type="similarity">
    <text evidence="1">Belongs to the glycosyl hydrolase 29 family.</text>
</comment>
<dbReference type="InterPro" id="IPR000421">
    <property type="entry name" value="FA58C"/>
</dbReference>
<dbReference type="Pfam" id="PF00754">
    <property type="entry name" value="F5_F8_type_C"/>
    <property type="match status" value="1"/>
</dbReference>
<proteinExistence type="inferred from homology"/>
<keyword evidence="3 6" id="KW-0732">Signal</keyword>
<keyword evidence="9" id="KW-1185">Reference proteome</keyword>
<evidence type="ECO:0000259" key="7">
    <source>
        <dbReference type="PROSITE" id="PS50022"/>
    </source>
</evidence>
<evidence type="ECO:0000256" key="3">
    <source>
        <dbReference type="ARBA" id="ARBA00022729"/>
    </source>
</evidence>
<evidence type="ECO:0000313" key="8">
    <source>
        <dbReference type="EMBL" id="MBC6609672.1"/>
    </source>
</evidence>
<feature type="domain" description="F5/8 type C" evidence="7">
    <location>
        <begin position="367"/>
        <end position="504"/>
    </location>
</feature>